<dbReference type="Pfam" id="PF12234">
    <property type="entry name" value="Rav1p_C"/>
    <property type="match status" value="1"/>
</dbReference>
<dbReference type="Gene3D" id="2.130.10.10">
    <property type="entry name" value="YVTN repeat-like/Quinoprotein amine dehydrogenase"/>
    <property type="match status" value="2"/>
</dbReference>
<keyword evidence="3" id="KW-1185">Reference proteome</keyword>
<evidence type="ECO:0000259" key="1">
    <source>
        <dbReference type="Pfam" id="PF12234"/>
    </source>
</evidence>
<proteinExistence type="predicted"/>
<comment type="caution">
    <text evidence="2">The sequence shown here is derived from an EMBL/GenBank/DDBJ whole genome shotgun (WGS) entry which is preliminary data.</text>
</comment>
<dbReference type="EMBL" id="JBBBZM010000059">
    <property type="protein sequence ID" value="KAL0635949.1"/>
    <property type="molecule type" value="Genomic_DNA"/>
</dbReference>
<dbReference type="PANTHER" id="PTHR13950">
    <property type="entry name" value="RABCONNECTIN-RELATED"/>
    <property type="match status" value="1"/>
</dbReference>
<gene>
    <name evidence="2" type="primary">RAV1</name>
    <name evidence="2" type="ORF">Q9L58_005087</name>
</gene>
<dbReference type="InterPro" id="IPR022033">
    <property type="entry name" value="Rav1p_C"/>
</dbReference>
<protein>
    <submittedName>
        <fullName evidence="2">Regulator of (H+)-ATPase in vacuolar membrane</fullName>
    </submittedName>
</protein>
<organism evidence="2 3">
    <name type="scientific">Discina gigas</name>
    <dbReference type="NCBI Taxonomy" id="1032678"/>
    <lineage>
        <taxon>Eukaryota</taxon>
        <taxon>Fungi</taxon>
        <taxon>Dikarya</taxon>
        <taxon>Ascomycota</taxon>
        <taxon>Pezizomycotina</taxon>
        <taxon>Pezizomycetes</taxon>
        <taxon>Pezizales</taxon>
        <taxon>Discinaceae</taxon>
        <taxon>Discina</taxon>
    </lineage>
</organism>
<dbReference type="Proteomes" id="UP001447188">
    <property type="component" value="Unassembled WGS sequence"/>
</dbReference>
<sequence length="1310" mass="146917">MLQPGKPQAKLQAVCTAEWERKRLIAYVSGKALVVLSDVDKLLQTIYHDEELCAAAIGETTGKLAVCAGGKVFVYAPNGRGEGFLKWVLQSLIELDPSDGNIHSLSWGDTDELLVGSTSLTLWSTTSFSPSGVKLLWRRPLANPVKLALFCYDATLVASVGEYDRLVKVWRRLSIGSEDVQFDCSYLPHPRAVTAMHWRRPFHREQSIDNVLYTIGADAVLRVWAPVYPHDLHLLQLWAVIDLQESIPGFVSTGSEAEKRGRFVMIIDSSIFAVAAETAVNTAGAGEKDKEVLQRLIEVANRSPELCVAFDGRGRMSAWGLENVGCKTRKTTNVFSILHTEDSGMDSVEMGGEGFVQFHVFAGGAGLTVLAHVFDGRIYWFESRLDRLLDPSPREKRFELMRIFSGHSKPIETLVRTADGKAMLTLTRDDEHIVWTQPRGDNVNLVRQSTLAPGEHVHRAVVLDGGNFVMTLHHGHVVLWNTSNQTATEISRISFTCAGKQLCLLLLPEAEDTLRRAHVVALSSEMKGVAWEIGLPRRTDKFAGSISNGASCGAVQTPYLREFSRFSLNQKDNLLMIMPVDPVGWNATLSATLDTFSREVAITVNASGLLQSWAARVEQEEGEESSLRWLATSTVDTSIPNPSLAKGNSIRKIALVNADRSELTIWDSRAAQLEYRRHFASQDVIRDLDWTSTPDSQSILAVGFPHRVVLMCQLRYDYLNAGPAWAPFREVKIRDLTPHPIGDSLWLSNGGLVIGAGNQLFVYSRKIEQRDDLVQTLQLSSHKARLDDIFEIVSQLNGPVPVYHPQFLQQCILAGKHALVEEVLVRLHKELRGYHEEIPLDNFLDIPVERFIESGGMAGQAVRKQKFSGFFDYTEDEDEFSTFDEALAGSLCELLKKIAIPNLTGTEQIMLAGIVECVAQVKLHRRSIDENGARYMLFFRQHGLRRDKPGVDMSFREVVWAFHSTSQEILVDLVNRNSQSRMLWVQARESGIFMWLRDADAVKKQFEVVARNAYTSTDDKNPVDCSLHYLALKKKGVLLGLWRMAGWNREQGATMKFLGNDFKIGKWKTAALKNAYALLGKHRFEYAAAFFLLADSLKDAVNVCFDRMKDMQLAIAIARVHEGDDGPVLKALLEDRILPLATKEGNHWLATWAFWMLKRKDKAVQSLLSPLPSLMTTTPVHIESRLFTADDPALIILYQQIREKTLQTLRGAAKISPAAESQFVLHTARLYDRMGCDLLALDLVKNWNFLPADRDTMKPLIQLDPRRHHMRRRSSITIADLPQGVEKVQMMGLVKPPVAMFEEPDMSWAF</sequence>
<name>A0ABR3GJ38_9PEZI</name>
<dbReference type="PANTHER" id="PTHR13950:SF9">
    <property type="entry name" value="RABCONNECTIN-3A"/>
    <property type="match status" value="1"/>
</dbReference>
<dbReference type="SUPFAM" id="SSF50978">
    <property type="entry name" value="WD40 repeat-like"/>
    <property type="match status" value="2"/>
</dbReference>
<dbReference type="InterPro" id="IPR036322">
    <property type="entry name" value="WD40_repeat_dom_sf"/>
</dbReference>
<evidence type="ECO:0000313" key="2">
    <source>
        <dbReference type="EMBL" id="KAL0635949.1"/>
    </source>
</evidence>
<accession>A0ABR3GJ38</accession>
<reference evidence="2 3" key="1">
    <citation type="submission" date="2024-02" db="EMBL/GenBank/DDBJ databases">
        <title>Discinaceae phylogenomics.</title>
        <authorList>
            <person name="Dirks A.C."/>
            <person name="James T.Y."/>
        </authorList>
    </citation>
    <scope>NUCLEOTIDE SEQUENCE [LARGE SCALE GENOMIC DNA]</scope>
    <source>
        <strain evidence="2 3">ACD0624</strain>
    </source>
</reference>
<dbReference type="InterPro" id="IPR052208">
    <property type="entry name" value="DmX-like/RAVE_component"/>
</dbReference>
<evidence type="ECO:0000313" key="3">
    <source>
        <dbReference type="Proteomes" id="UP001447188"/>
    </source>
</evidence>
<feature type="domain" description="RAVE complex protein Rav1 C-terminal" evidence="1">
    <location>
        <begin position="608"/>
        <end position="1243"/>
    </location>
</feature>
<dbReference type="InterPro" id="IPR015943">
    <property type="entry name" value="WD40/YVTN_repeat-like_dom_sf"/>
</dbReference>